<dbReference type="Pfam" id="PF25455">
    <property type="entry name" value="Beta-barrel_CAF17_C"/>
    <property type="match status" value="1"/>
</dbReference>
<dbReference type="Gene3D" id="3.30.1360.120">
    <property type="entry name" value="Probable tRNA modification gtpase trme, domain 1"/>
    <property type="match status" value="1"/>
</dbReference>
<keyword evidence="2" id="KW-0809">Transit peptide</keyword>
<protein>
    <submittedName>
        <fullName evidence="6">Putative transferase CAF17, mitochondrial (inferred by orthology to a human protein)</fullName>
    </submittedName>
</protein>
<dbReference type="PIRSF" id="PIRSF006487">
    <property type="entry name" value="GcvT"/>
    <property type="match status" value="1"/>
</dbReference>
<dbReference type="STRING" id="75913.A0A0K0F987"/>
<dbReference type="InterPro" id="IPR045179">
    <property type="entry name" value="YgfZ/GcvT"/>
</dbReference>
<dbReference type="GO" id="GO:0005759">
    <property type="term" value="C:mitochondrial matrix"/>
    <property type="evidence" value="ECO:0007669"/>
    <property type="project" value="TreeGrafter"/>
</dbReference>
<sequence>MLRSHLLSFRKLISVKGNDSFPFLQALLTKDLRELEKSGNGVEFSLLLNAKGRIVTDLLVYKVEDEFLLEVDCSMVEKMSKLLNMYKLRRNVYITNSNKNVNFSLEKISNPNAYLDPRIRTFGTRILCDENTNVCVNREEEKNYHLRRMIFVIPEGNSETENELPLNMNGDLMNGIDFDKGCYVGQELTARTNFLGVVRKRLLPLKFESTTSISSCTDLFNENNKKVGKLIKRIDNLGIGIVSVDKIGKEVCCNDEKVLVLQPEWWRK</sequence>
<reference evidence="6" key="2">
    <citation type="submission" date="2015-08" db="UniProtKB">
        <authorList>
            <consortium name="WormBaseParasite"/>
        </authorList>
    </citation>
    <scope>IDENTIFICATION</scope>
</reference>
<dbReference type="AlphaFoldDB" id="A0A0K0F987"/>
<proteinExistence type="predicted"/>
<evidence type="ECO:0000313" key="6">
    <source>
        <dbReference type="WBParaSite" id="SVE_0538800.1"/>
    </source>
</evidence>
<comment type="subcellular location">
    <subcellularLocation>
        <location evidence="1">Mitochondrion</location>
    </subcellularLocation>
</comment>
<reference evidence="5" key="1">
    <citation type="submission" date="2014-07" db="EMBL/GenBank/DDBJ databases">
        <authorList>
            <person name="Martin A.A"/>
            <person name="De Silva N."/>
        </authorList>
    </citation>
    <scope>NUCLEOTIDE SEQUENCE</scope>
</reference>
<keyword evidence="5" id="KW-1185">Reference proteome</keyword>
<dbReference type="InterPro" id="IPR017703">
    <property type="entry name" value="YgfZ/GCV_T_CS"/>
</dbReference>
<evidence type="ECO:0000313" key="5">
    <source>
        <dbReference type="Proteomes" id="UP000035680"/>
    </source>
</evidence>
<dbReference type="SUPFAM" id="SSF103025">
    <property type="entry name" value="Folate-binding domain"/>
    <property type="match status" value="1"/>
</dbReference>
<dbReference type="WBParaSite" id="SVE_0538800.1">
    <property type="protein sequence ID" value="SVE_0538800.1"/>
    <property type="gene ID" value="SVE_0538800"/>
</dbReference>
<evidence type="ECO:0000256" key="2">
    <source>
        <dbReference type="ARBA" id="ARBA00022946"/>
    </source>
</evidence>
<accession>A0A0K0F987</accession>
<dbReference type="NCBIfam" id="TIGR03317">
    <property type="entry name" value="ygfZ_signature"/>
    <property type="match status" value="1"/>
</dbReference>
<dbReference type="InterPro" id="IPR027266">
    <property type="entry name" value="TrmE/GcvT-like"/>
</dbReference>
<dbReference type="PANTHER" id="PTHR22602">
    <property type="entry name" value="TRANSFERASE CAF17, MITOCHONDRIAL-RELATED"/>
    <property type="match status" value="1"/>
</dbReference>
<dbReference type="Gene3D" id="2.40.30.160">
    <property type="match status" value="1"/>
</dbReference>
<dbReference type="GO" id="GO:0016226">
    <property type="term" value="P:iron-sulfur cluster assembly"/>
    <property type="evidence" value="ECO:0007669"/>
    <property type="project" value="TreeGrafter"/>
</dbReference>
<evidence type="ECO:0000256" key="1">
    <source>
        <dbReference type="ARBA" id="ARBA00004173"/>
    </source>
</evidence>
<dbReference type="InterPro" id="IPR057460">
    <property type="entry name" value="CAF17_C"/>
</dbReference>
<name>A0A0K0F987_STRVS</name>
<keyword evidence="3" id="KW-0496">Mitochondrion</keyword>
<dbReference type="PANTHER" id="PTHR22602:SF0">
    <property type="entry name" value="TRANSFERASE CAF17, MITOCHONDRIAL-RELATED"/>
    <property type="match status" value="1"/>
</dbReference>
<feature type="domain" description="CAF17 C-terminal" evidence="4">
    <location>
        <begin position="199"/>
        <end position="268"/>
    </location>
</feature>
<evidence type="ECO:0000256" key="3">
    <source>
        <dbReference type="ARBA" id="ARBA00023128"/>
    </source>
</evidence>
<dbReference type="Proteomes" id="UP000035680">
    <property type="component" value="Unassembled WGS sequence"/>
</dbReference>
<organism evidence="5 6">
    <name type="scientific">Strongyloides venezuelensis</name>
    <name type="common">Threadworm</name>
    <dbReference type="NCBI Taxonomy" id="75913"/>
    <lineage>
        <taxon>Eukaryota</taxon>
        <taxon>Metazoa</taxon>
        <taxon>Ecdysozoa</taxon>
        <taxon>Nematoda</taxon>
        <taxon>Chromadorea</taxon>
        <taxon>Rhabditida</taxon>
        <taxon>Tylenchina</taxon>
        <taxon>Panagrolaimomorpha</taxon>
        <taxon>Strongyloidoidea</taxon>
        <taxon>Strongyloididae</taxon>
        <taxon>Strongyloides</taxon>
    </lineage>
</organism>
<evidence type="ECO:0000259" key="4">
    <source>
        <dbReference type="Pfam" id="PF25455"/>
    </source>
</evidence>